<comment type="caution">
    <text evidence="3">The sequence shown here is derived from an EMBL/GenBank/DDBJ whole genome shotgun (WGS) entry which is preliminary data.</text>
</comment>
<dbReference type="Proteomes" id="UP001628179">
    <property type="component" value="Unassembled WGS sequence"/>
</dbReference>
<evidence type="ECO:0000259" key="2">
    <source>
        <dbReference type="Pfam" id="PF02230"/>
    </source>
</evidence>
<dbReference type="InterPro" id="IPR029058">
    <property type="entry name" value="AB_hydrolase_fold"/>
</dbReference>
<dbReference type="GeneID" id="98172988"/>
<evidence type="ECO:0000256" key="1">
    <source>
        <dbReference type="ARBA" id="ARBA00006499"/>
    </source>
</evidence>
<comment type="similarity">
    <text evidence="1">Belongs to the AB hydrolase superfamily. AB hydrolase 2 family.</text>
</comment>
<dbReference type="EMBL" id="BAAFSV010000001">
    <property type="protein sequence ID" value="GAB1312033.1"/>
    <property type="molecule type" value="Genomic_DNA"/>
</dbReference>
<proteinExistence type="inferred from homology"/>
<accession>A0ABQ0G2P2</accession>
<sequence>MRQLLDYFSRDNARNFSTSLTWSTDSRGQTLANAFPSFRWVFPQAPNREIASDPGTIWSQWFDVWNVRDFAEREELQAVGLCEVVPALKKLLADEAAQLGGRWDRIVLAGISMGAATGVHILFNLEVPPEGGGRLAAFLGFSCRCPFAGRDLAGMRSALGLADASGDERVLRSTPVLLEHCVDDPLVLVEQGRRLRETLRGYCTQVEWREYPNGGHWFNSPDGMDDALGFLRRIVVGDADAASGEDVVIDPE</sequence>
<dbReference type="InterPro" id="IPR050565">
    <property type="entry name" value="LYPA1-2/EST-like"/>
</dbReference>
<dbReference type="InterPro" id="IPR003140">
    <property type="entry name" value="PLipase/COase/thioEstase"/>
</dbReference>
<gene>
    <name evidence="3" type="ORF">MFIFM68171_02243</name>
</gene>
<dbReference type="RefSeq" id="XP_070913766.1">
    <property type="nucleotide sequence ID" value="XM_071057665.1"/>
</dbReference>
<dbReference type="PANTHER" id="PTHR10655">
    <property type="entry name" value="LYSOPHOSPHOLIPASE-RELATED"/>
    <property type="match status" value="1"/>
</dbReference>
<keyword evidence="4" id="KW-1185">Reference proteome</keyword>
<organism evidence="3 4">
    <name type="scientific">Madurella fahalii</name>
    <dbReference type="NCBI Taxonomy" id="1157608"/>
    <lineage>
        <taxon>Eukaryota</taxon>
        <taxon>Fungi</taxon>
        <taxon>Dikarya</taxon>
        <taxon>Ascomycota</taxon>
        <taxon>Pezizomycotina</taxon>
        <taxon>Sordariomycetes</taxon>
        <taxon>Sordariomycetidae</taxon>
        <taxon>Sordariales</taxon>
        <taxon>Sordariales incertae sedis</taxon>
        <taxon>Madurella</taxon>
    </lineage>
</organism>
<name>A0ABQ0G2P2_9PEZI</name>
<feature type="domain" description="Phospholipase/carboxylesterase/thioesterase" evidence="2">
    <location>
        <begin position="32"/>
        <end position="232"/>
    </location>
</feature>
<protein>
    <recommendedName>
        <fullName evidence="2">Phospholipase/carboxylesterase/thioesterase domain-containing protein</fullName>
    </recommendedName>
</protein>
<evidence type="ECO:0000313" key="3">
    <source>
        <dbReference type="EMBL" id="GAB1312033.1"/>
    </source>
</evidence>
<dbReference type="PANTHER" id="PTHR10655:SF63">
    <property type="entry name" value="PHOSPHOLIPASE_CARBOXYLESTERASE_THIOESTERASE DOMAIN-CONTAINING PROTEIN"/>
    <property type="match status" value="1"/>
</dbReference>
<dbReference type="Pfam" id="PF02230">
    <property type="entry name" value="Abhydrolase_2"/>
    <property type="match status" value="1"/>
</dbReference>
<dbReference type="Gene3D" id="3.40.50.1820">
    <property type="entry name" value="alpha/beta hydrolase"/>
    <property type="match status" value="1"/>
</dbReference>
<dbReference type="SUPFAM" id="SSF53474">
    <property type="entry name" value="alpha/beta-Hydrolases"/>
    <property type="match status" value="1"/>
</dbReference>
<evidence type="ECO:0000313" key="4">
    <source>
        <dbReference type="Proteomes" id="UP001628179"/>
    </source>
</evidence>
<reference evidence="3 4" key="1">
    <citation type="submission" date="2024-09" db="EMBL/GenBank/DDBJ databases">
        <title>Itraconazole resistance in Madurella fahalii resulting from another homologue of gene encoding cytochrome P450 14-alpha sterol demethylase (CYP51).</title>
        <authorList>
            <person name="Yoshioka I."/>
            <person name="Fahal A.H."/>
            <person name="Kaneko S."/>
            <person name="Yaguchi T."/>
        </authorList>
    </citation>
    <scope>NUCLEOTIDE SEQUENCE [LARGE SCALE GENOMIC DNA]</scope>
    <source>
        <strain evidence="3 4">IFM 68171</strain>
    </source>
</reference>